<proteinExistence type="predicted"/>
<reference evidence="2 3" key="1">
    <citation type="journal article" date="2020" name="Nature">
        <title>Six reference-quality genomes reveal evolution of bat adaptations.</title>
        <authorList>
            <person name="Jebb D."/>
            <person name="Huang Z."/>
            <person name="Pippel M."/>
            <person name="Hughes G.M."/>
            <person name="Lavrichenko K."/>
            <person name="Devanna P."/>
            <person name="Winkler S."/>
            <person name="Jermiin L.S."/>
            <person name="Skirmuntt E.C."/>
            <person name="Katzourakis A."/>
            <person name="Burkitt-Gray L."/>
            <person name="Ray D.A."/>
            <person name="Sullivan K.A.M."/>
            <person name="Roscito J.G."/>
            <person name="Kirilenko B.M."/>
            <person name="Davalos L.M."/>
            <person name="Corthals A.P."/>
            <person name="Power M.L."/>
            <person name="Jones G."/>
            <person name="Ransome R.D."/>
            <person name="Dechmann D.K.N."/>
            <person name="Locatelli A.G."/>
            <person name="Puechmaille S.J."/>
            <person name="Fedrigo O."/>
            <person name="Jarvis E.D."/>
            <person name="Hiller M."/>
            <person name="Vernes S.C."/>
            <person name="Myers E.W."/>
            <person name="Teeling E.C."/>
        </authorList>
    </citation>
    <scope>NUCLEOTIDE SEQUENCE [LARGE SCALE GENOMIC DNA]</scope>
    <source>
        <strain evidence="2">MMyoMyo1</strain>
        <tissue evidence="2">Flight muscle</tissue>
    </source>
</reference>
<comment type="caution">
    <text evidence="2">The sequence shown here is derived from an EMBL/GenBank/DDBJ whole genome shotgun (WGS) entry which is preliminary data.</text>
</comment>
<feature type="region of interest" description="Disordered" evidence="1">
    <location>
        <begin position="1"/>
        <end position="127"/>
    </location>
</feature>
<dbReference type="AlphaFoldDB" id="A0A7J7XHL4"/>
<sequence>MKPPSTGSWLCNSREPGQGTRGPPNRPLPCSSRQTQLLPKSGHPEAGPWAGWSGLTAGRGAAGPSVRKGSPPMQSITPAEAGLWEVQGKRQGGSPAGEEPSTFPSGTGSRGRGEAPDTLQAKKQRSAARLAGLCGERRPMNQEVVVPFHSGHLPGLQARSPGGRAGGSRRVILSHH</sequence>
<evidence type="ECO:0000256" key="1">
    <source>
        <dbReference type="SAM" id="MobiDB-lite"/>
    </source>
</evidence>
<dbReference type="Proteomes" id="UP000527355">
    <property type="component" value="Unassembled WGS sequence"/>
</dbReference>
<dbReference type="EMBL" id="JABWUV010000006">
    <property type="protein sequence ID" value="KAF6348998.1"/>
    <property type="molecule type" value="Genomic_DNA"/>
</dbReference>
<name>A0A7J7XHL4_MYOMY</name>
<evidence type="ECO:0000313" key="2">
    <source>
        <dbReference type="EMBL" id="KAF6348998.1"/>
    </source>
</evidence>
<evidence type="ECO:0000313" key="3">
    <source>
        <dbReference type="Proteomes" id="UP000527355"/>
    </source>
</evidence>
<accession>A0A7J7XHL4</accession>
<feature type="region of interest" description="Disordered" evidence="1">
    <location>
        <begin position="151"/>
        <end position="176"/>
    </location>
</feature>
<organism evidence="2 3">
    <name type="scientific">Myotis myotis</name>
    <name type="common">Greater mouse-eared bat</name>
    <name type="synonym">Vespertilio myotis</name>
    <dbReference type="NCBI Taxonomy" id="51298"/>
    <lineage>
        <taxon>Eukaryota</taxon>
        <taxon>Metazoa</taxon>
        <taxon>Chordata</taxon>
        <taxon>Craniata</taxon>
        <taxon>Vertebrata</taxon>
        <taxon>Euteleostomi</taxon>
        <taxon>Mammalia</taxon>
        <taxon>Eutheria</taxon>
        <taxon>Laurasiatheria</taxon>
        <taxon>Chiroptera</taxon>
        <taxon>Yangochiroptera</taxon>
        <taxon>Vespertilionidae</taxon>
        <taxon>Myotis</taxon>
    </lineage>
</organism>
<keyword evidence="3" id="KW-1185">Reference proteome</keyword>
<protein>
    <submittedName>
        <fullName evidence="2">Uncharacterized protein</fullName>
    </submittedName>
</protein>
<feature type="compositionally biased region" description="Polar residues" evidence="1">
    <location>
        <begin position="1"/>
        <end position="11"/>
    </location>
</feature>
<gene>
    <name evidence="2" type="ORF">mMyoMyo1_011588</name>
</gene>